<protein>
    <submittedName>
        <fullName evidence="2">Uncharacterized protein</fullName>
    </submittedName>
</protein>
<dbReference type="AlphaFoldDB" id="E9HF05"/>
<evidence type="ECO:0000256" key="1">
    <source>
        <dbReference type="SAM" id="MobiDB-lite"/>
    </source>
</evidence>
<keyword evidence="3" id="KW-1185">Reference proteome</keyword>
<feature type="region of interest" description="Disordered" evidence="1">
    <location>
        <begin position="287"/>
        <end position="306"/>
    </location>
</feature>
<dbReference type="Gene3D" id="3.30.40.10">
    <property type="entry name" value="Zinc/RING finger domain, C3HC4 (zinc finger)"/>
    <property type="match status" value="1"/>
</dbReference>
<feature type="region of interest" description="Disordered" evidence="1">
    <location>
        <begin position="18"/>
        <end position="40"/>
    </location>
</feature>
<dbReference type="EMBL" id="GL732632">
    <property type="protein sequence ID" value="EFX69686.1"/>
    <property type="molecule type" value="Genomic_DNA"/>
</dbReference>
<feature type="compositionally biased region" description="Polar residues" evidence="1">
    <location>
        <begin position="352"/>
        <end position="364"/>
    </location>
</feature>
<proteinExistence type="predicted"/>
<name>E9HF05_DAPPU</name>
<feature type="region of interest" description="Disordered" evidence="1">
    <location>
        <begin position="340"/>
        <end position="404"/>
    </location>
</feature>
<sequence>MSVRRNGRQVAGVIEKLRPNHNKDAIRGRNKPDPSSETTKLRKRNEMFERAELLSKDNYKAQIIMFIHFPNTKQSTTYGKAFGNVAQSFLDSHKSVDVSSHVFPGHTSKEVGPRNCSDPGETVVEDVFENTETLVTSEKSVIEIDFDEGEEELTNLDMVLQKYGNFEHYEVVTSQTTFPDKEPLQALVAGEESVSPSGNPASSILPTNLAVSLPRITGATLPRTIDPNPPPDLNSMSTGATSSLQEKHLCAQNTMRTVGYTSRTPVGVEKSVTLSRNPVSYLPAFLAPTPPPDIDSGPTGDTSSARKALRCYQKTSRVPVGVEKSVPLSRNLASILPAVLVPTPPPIDSGPTGDTGQQAQNTVGTLGAKRKSSASTEIRKSDRRPKKKSEFEGETNKEEQCQAQPCKLPKRTQTWEKCDGSCQKWFHIRRNNSSRRGNHELLLRFVATEATVRKGNRVAQASSCFNVSRSPRQILSAIARSGKFKRKIAKSVFYFQKLEVDEDICSSSSSSDENDESPDCSFAEEEERDGASEEME</sequence>
<feature type="compositionally biased region" description="Basic and acidic residues" evidence="1">
    <location>
        <begin position="388"/>
        <end position="400"/>
    </location>
</feature>
<dbReference type="InterPro" id="IPR013083">
    <property type="entry name" value="Znf_RING/FYVE/PHD"/>
</dbReference>
<accession>E9HF05</accession>
<dbReference type="KEGG" id="dpx:DAPPUDRAFT_113432"/>
<evidence type="ECO:0000313" key="3">
    <source>
        <dbReference type="Proteomes" id="UP000000305"/>
    </source>
</evidence>
<reference evidence="2 3" key="1">
    <citation type="journal article" date="2011" name="Science">
        <title>The ecoresponsive genome of Daphnia pulex.</title>
        <authorList>
            <person name="Colbourne J.K."/>
            <person name="Pfrender M.E."/>
            <person name="Gilbert D."/>
            <person name="Thomas W.K."/>
            <person name="Tucker A."/>
            <person name="Oakley T.H."/>
            <person name="Tokishita S."/>
            <person name="Aerts A."/>
            <person name="Arnold G.J."/>
            <person name="Basu M.K."/>
            <person name="Bauer D.J."/>
            <person name="Caceres C.E."/>
            <person name="Carmel L."/>
            <person name="Casola C."/>
            <person name="Choi J.H."/>
            <person name="Detter J.C."/>
            <person name="Dong Q."/>
            <person name="Dusheyko S."/>
            <person name="Eads B.D."/>
            <person name="Frohlich T."/>
            <person name="Geiler-Samerotte K.A."/>
            <person name="Gerlach D."/>
            <person name="Hatcher P."/>
            <person name="Jogdeo S."/>
            <person name="Krijgsveld J."/>
            <person name="Kriventseva E.V."/>
            <person name="Kultz D."/>
            <person name="Laforsch C."/>
            <person name="Lindquist E."/>
            <person name="Lopez J."/>
            <person name="Manak J.R."/>
            <person name="Muller J."/>
            <person name="Pangilinan J."/>
            <person name="Patwardhan R.P."/>
            <person name="Pitluck S."/>
            <person name="Pritham E.J."/>
            <person name="Rechtsteiner A."/>
            <person name="Rho M."/>
            <person name="Rogozin I.B."/>
            <person name="Sakarya O."/>
            <person name="Salamov A."/>
            <person name="Schaack S."/>
            <person name="Shapiro H."/>
            <person name="Shiga Y."/>
            <person name="Skalitzky C."/>
            <person name="Smith Z."/>
            <person name="Souvorov A."/>
            <person name="Sung W."/>
            <person name="Tang Z."/>
            <person name="Tsuchiya D."/>
            <person name="Tu H."/>
            <person name="Vos H."/>
            <person name="Wang M."/>
            <person name="Wolf Y.I."/>
            <person name="Yamagata H."/>
            <person name="Yamada T."/>
            <person name="Ye Y."/>
            <person name="Shaw J.R."/>
            <person name="Andrews J."/>
            <person name="Crease T.J."/>
            <person name="Tang H."/>
            <person name="Lucas S.M."/>
            <person name="Robertson H.M."/>
            <person name="Bork P."/>
            <person name="Koonin E.V."/>
            <person name="Zdobnov E.M."/>
            <person name="Grigoriev I.V."/>
            <person name="Lynch M."/>
            <person name="Boore J.L."/>
        </authorList>
    </citation>
    <scope>NUCLEOTIDE SEQUENCE [LARGE SCALE GENOMIC DNA]</scope>
</reference>
<dbReference type="Proteomes" id="UP000000305">
    <property type="component" value="Unassembled WGS sequence"/>
</dbReference>
<feature type="compositionally biased region" description="Acidic residues" evidence="1">
    <location>
        <begin position="512"/>
        <end position="536"/>
    </location>
</feature>
<gene>
    <name evidence="2" type="ORF">DAPPUDRAFT_113432</name>
</gene>
<dbReference type="InParanoid" id="E9HF05"/>
<dbReference type="HOGENOM" id="CLU_508317_0_0_1"/>
<evidence type="ECO:0000313" key="2">
    <source>
        <dbReference type="EMBL" id="EFX69686.1"/>
    </source>
</evidence>
<feature type="region of interest" description="Disordered" evidence="1">
    <location>
        <begin position="505"/>
        <end position="536"/>
    </location>
</feature>
<organism evidence="2 3">
    <name type="scientific">Daphnia pulex</name>
    <name type="common">Water flea</name>
    <dbReference type="NCBI Taxonomy" id="6669"/>
    <lineage>
        <taxon>Eukaryota</taxon>
        <taxon>Metazoa</taxon>
        <taxon>Ecdysozoa</taxon>
        <taxon>Arthropoda</taxon>
        <taxon>Crustacea</taxon>
        <taxon>Branchiopoda</taxon>
        <taxon>Diplostraca</taxon>
        <taxon>Cladocera</taxon>
        <taxon>Anomopoda</taxon>
        <taxon>Daphniidae</taxon>
        <taxon>Daphnia</taxon>
    </lineage>
</organism>
<feature type="compositionally biased region" description="Basic and acidic residues" evidence="1">
    <location>
        <begin position="18"/>
        <end position="34"/>
    </location>
</feature>